<keyword evidence="2" id="KW-0238">DNA-binding</keyword>
<comment type="caution">
    <text evidence="3">The sequence shown here is derived from an EMBL/GenBank/DDBJ whole genome shotgun (WGS) entry which is preliminary data.</text>
</comment>
<gene>
    <name evidence="3" type="ORF">GCM10022410_01780</name>
</gene>
<evidence type="ECO:0000313" key="3">
    <source>
        <dbReference type="EMBL" id="GAA4058199.1"/>
    </source>
</evidence>
<dbReference type="InterPro" id="IPR044946">
    <property type="entry name" value="Restrct_endonuc_typeI_TRD_sf"/>
</dbReference>
<dbReference type="EMBL" id="BAABDL010000010">
    <property type="protein sequence ID" value="GAA4058199.1"/>
    <property type="molecule type" value="Genomic_DNA"/>
</dbReference>
<evidence type="ECO:0008006" key="5">
    <source>
        <dbReference type="Google" id="ProtNLM"/>
    </source>
</evidence>
<organism evidence="3 4">
    <name type="scientific">Amphibacillus indicireducens</name>
    <dbReference type="NCBI Taxonomy" id="1076330"/>
    <lineage>
        <taxon>Bacteria</taxon>
        <taxon>Bacillati</taxon>
        <taxon>Bacillota</taxon>
        <taxon>Bacilli</taxon>
        <taxon>Bacillales</taxon>
        <taxon>Bacillaceae</taxon>
        <taxon>Amphibacillus</taxon>
    </lineage>
</organism>
<proteinExistence type="predicted"/>
<reference evidence="4" key="1">
    <citation type="journal article" date="2019" name="Int. J. Syst. Evol. Microbiol.">
        <title>The Global Catalogue of Microorganisms (GCM) 10K type strain sequencing project: providing services to taxonomists for standard genome sequencing and annotation.</title>
        <authorList>
            <consortium name="The Broad Institute Genomics Platform"/>
            <consortium name="The Broad Institute Genome Sequencing Center for Infectious Disease"/>
            <person name="Wu L."/>
            <person name="Ma J."/>
        </authorList>
    </citation>
    <scope>NUCLEOTIDE SEQUENCE [LARGE SCALE GENOMIC DNA]</scope>
    <source>
        <strain evidence="4">JCM 17250</strain>
    </source>
</reference>
<dbReference type="CDD" id="cd16961">
    <property type="entry name" value="RMtype1_S_TRD-CR_like"/>
    <property type="match status" value="1"/>
</dbReference>
<dbReference type="Proteomes" id="UP001501734">
    <property type="component" value="Unassembled WGS sequence"/>
</dbReference>
<dbReference type="SUPFAM" id="SSF116734">
    <property type="entry name" value="DNA methylase specificity domain"/>
    <property type="match status" value="1"/>
</dbReference>
<accession>A0ABP7V2L6</accession>
<evidence type="ECO:0000256" key="2">
    <source>
        <dbReference type="ARBA" id="ARBA00023125"/>
    </source>
</evidence>
<name>A0ABP7V2L6_9BACI</name>
<keyword evidence="1" id="KW-0680">Restriction system</keyword>
<evidence type="ECO:0000256" key="1">
    <source>
        <dbReference type="ARBA" id="ARBA00022747"/>
    </source>
</evidence>
<evidence type="ECO:0000313" key="4">
    <source>
        <dbReference type="Proteomes" id="UP001501734"/>
    </source>
</evidence>
<dbReference type="Gene3D" id="3.90.220.20">
    <property type="entry name" value="DNA methylase specificity domains"/>
    <property type="match status" value="1"/>
</dbReference>
<keyword evidence="4" id="KW-1185">Reference proteome</keyword>
<protein>
    <recommendedName>
        <fullName evidence="5">Restriction endonuclease subunit S</fullName>
    </recommendedName>
</protein>
<sequence>MRLGEISQIESGLILSRKRARSELELEKKYKILSLNNIEAHGDFNEADLELFPSNEILDDHYFTQVGEILLRLNEPFTSVCIQEHQAGVLIPSYFVSIEITHTGYLPEYVSWYLNTSNVRREFFRSQSGTLTPNINQKIIRRLQIPKLSLTDQENITQLHKLYLRERRLLNDLIEQKDQYYQVITSEIIKEKMRDY</sequence>
<dbReference type="RefSeq" id="WP_344909494.1">
    <property type="nucleotide sequence ID" value="NZ_BAABDL010000010.1"/>
</dbReference>